<evidence type="ECO:0000313" key="3">
    <source>
        <dbReference type="EMBL" id="CAH4038084.1"/>
    </source>
</evidence>
<dbReference type="PANTHER" id="PTHR13527:SF0">
    <property type="entry name" value="SAYSVFN DOMAIN-CONTAINING PROTEIN 1"/>
    <property type="match status" value="1"/>
</dbReference>
<proteinExistence type="predicted"/>
<dbReference type="EMBL" id="CALOZG010000086">
    <property type="protein sequence ID" value="CAH4038084.1"/>
    <property type="molecule type" value="Genomic_DNA"/>
</dbReference>
<dbReference type="InterPro" id="IPR039159">
    <property type="entry name" value="SAYSD1"/>
</dbReference>
<evidence type="ECO:0000256" key="1">
    <source>
        <dbReference type="SAM" id="Phobius"/>
    </source>
</evidence>
<sequence length="183" mass="21352">MSQIEAKLKEYRALRKRQQFIDNIKQKLDNSKDKLINFLVPKSVEMDKKVEEVILLESEEHLLNNSSKSLLEDTVDLTSETSEVEYNEENQESWRYCMLKWSIYGVIWLTLYIIFLKLQFGAVFFVISVLIGIYVNTSTRPKRKGEISAYSVFNKNCKSIDGTLKAEQFEKEIRYGAGTVHSF</sequence>
<dbReference type="InterPro" id="IPR019387">
    <property type="entry name" value="SAYSvFN_dom"/>
</dbReference>
<dbReference type="PANTHER" id="PTHR13527">
    <property type="entry name" value="SAYSVFN DOMAIN-CONTAINING PROTEIN 1"/>
    <property type="match status" value="1"/>
</dbReference>
<feature type="transmembrane region" description="Helical" evidence="1">
    <location>
        <begin position="120"/>
        <end position="137"/>
    </location>
</feature>
<protein>
    <recommendedName>
        <fullName evidence="2">SAYSvFN domain-containing protein</fullName>
    </recommendedName>
</protein>
<feature type="domain" description="SAYSvFN" evidence="2">
    <location>
        <begin position="106"/>
        <end position="173"/>
    </location>
</feature>
<evidence type="ECO:0000259" key="2">
    <source>
        <dbReference type="Pfam" id="PF10260"/>
    </source>
</evidence>
<evidence type="ECO:0000313" key="4">
    <source>
        <dbReference type="Proteomes" id="UP001152562"/>
    </source>
</evidence>
<name>A0A9P0TYU6_PIEBR</name>
<keyword evidence="1" id="KW-0812">Transmembrane</keyword>
<keyword evidence="1" id="KW-1133">Transmembrane helix</keyword>
<accession>A0A9P0TYU6</accession>
<keyword evidence="4" id="KW-1185">Reference proteome</keyword>
<dbReference type="AlphaFoldDB" id="A0A9P0TYU6"/>
<keyword evidence="1" id="KW-0472">Membrane</keyword>
<gene>
    <name evidence="3" type="ORF">PIBRA_LOCUS13686</name>
</gene>
<organism evidence="3 4">
    <name type="scientific">Pieris brassicae</name>
    <name type="common">White butterfly</name>
    <name type="synonym">Large white butterfly</name>
    <dbReference type="NCBI Taxonomy" id="7116"/>
    <lineage>
        <taxon>Eukaryota</taxon>
        <taxon>Metazoa</taxon>
        <taxon>Ecdysozoa</taxon>
        <taxon>Arthropoda</taxon>
        <taxon>Hexapoda</taxon>
        <taxon>Insecta</taxon>
        <taxon>Pterygota</taxon>
        <taxon>Neoptera</taxon>
        <taxon>Endopterygota</taxon>
        <taxon>Lepidoptera</taxon>
        <taxon>Glossata</taxon>
        <taxon>Ditrysia</taxon>
        <taxon>Papilionoidea</taxon>
        <taxon>Pieridae</taxon>
        <taxon>Pierinae</taxon>
        <taxon>Pieris</taxon>
    </lineage>
</organism>
<dbReference type="Pfam" id="PF10260">
    <property type="entry name" value="SAYSvFN"/>
    <property type="match status" value="1"/>
</dbReference>
<comment type="caution">
    <text evidence="3">The sequence shown here is derived from an EMBL/GenBank/DDBJ whole genome shotgun (WGS) entry which is preliminary data.</text>
</comment>
<reference evidence="3" key="1">
    <citation type="submission" date="2022-05" db="EMBL/GenBank/DDBJ databases">
        <authorList>
            <person name="Okamura Y."/>
        </authorList>
    </citation>
    <scope>NUCLEOTIDE SEQUENCE</scope>
</reference>
<dbReference type="Proteomes" id="UP001152562">
    <property type="component" value="Unassembled WGS sequence"/>
</dbReference>